<dbReference type="InterPro" id="IPR024425">
    <property type="entry name" value="LiaF-like_C"/>
</dbReference>
<dbReference type="OrthoDB" id="2351415at2"/>
<organism evidence="3 4">
    <name type="scientific">Bacillus mesophilum</name>
    <dbReference type="NCBI Taxonomy" id="1071718"/>
    <lineage>
        <taxon>Bacteria</taxon>
        <taxon>Bacillati</taxon>
        <taxon>Bacillota</taxon>
        <taxon>Bacilli</taxon>
        <taxon>Bacillales</taxon>
        <taxon>Bacillaceae</taxon>
        <taxon>Bacillus</taxon>
    </lineage>
</organism>
<reference evidence="3 4" key="1">
    <citation type="journal article" date="2014" name="Arch. Microbiol.">
        <title>Bacillus mesophilum sp. nov., strain IITR-54T, a novel 4-chlorobiphenyl dechlorinating bacterium.</title>
        <authorList>
            <person name="Manickam N."/>
            <person name="Singh N.K."/>
            <person name="Bajaj A."/>
            <person name="Kumar R.M."/>
            <person name="Kaur G."/>
            <person name="Kaur N."/>
            <person name="Bala M."/>
            <person name="Kumar A."/>
            <person name="Mayilraj S."/>
        </authorList>
    </citation>
    <scope>NUCLEOTIDE SEQUENCE [LARGE SCALE GENOMIC DNA]</scope>
    <source>
        <strain evidence="3 4">IITR-54</strain>
    </source>
</reference>
<sequence length="244" mass="27832">MKEKIKSDYTSWLIIIGIVMLFLEFTFFNSGLIFSLLVQVGMIYIGSKRMSKKLGKLLFWGGIIFLVISVLSMLTFRFLLLAILIHFLIQYSQTKKNPIQIKPVIDLSKSSVKDENLVKKKPLVTNVFFGKQKTPQAVYEWNDINIQAGLGDTVIDLSYTVLPKGETIIFIRNIVGNIEVLVPYDMEVYVNHTSFAGTARILELQDEKMFNQSLQLHTADYENAHQKVKIVSSMFAGNIEVKRV</sequence>
<accession>A0A7V7RKM3</accession>
<proteinExistence type="predicted"/>
<dbReference type="RefSeq" id="WP_151574742.1">
    <property type="nucleotide sequence ID" value="NZ_WBOT01000004.1"/>
</dbReference>
<protein>
    <submittedName>
        <fullName evidence="3">Cell wall-active antibiotics response protein</fullName>
    </submittedName>
</protein>
<dbReference type="GO" id="GO:0016020">
    <property type="term" value="C:membrane"/>
    <property type="evidence" value="ECO:0007669"/>
    <property type="project" value="InterPro"/>
</dbReference>
<dbReference type="NCBIfam" id="NF040535">
    <property type="entry name" value="LiaF_C_term"/>
    <property type="match status" value="1"/>
</dbReference>
<dbReference type="Proteomes" id="UP000441354">
    <property type="component" value="Unassembled WGS sequence"/>
</dbReference>
<keyword evidence="1" id="KW-1133">Transmembrane helix</keyword>
<keyword evidence="1" id="KW-0472">Membrane</keyword>
<feature type="domain" description="Cell wall-active antibiotics response LiaF-like C-terminal" evidence="2">
    <location>
        <begin position="128"/>
        <end position="241"/>
    </location>
</feature>
<dbReference type="PIRSF" id="PIRSF031509">
    <property type="entry name" value="Cell_wall_LiaF/YvqF"/>
    <property type="match status" value="1"/>
</dbReference>
<name>A0A7V7RKM3_9BACI</name>
<dbReference type="InterPro" id="IPR016975">
    <property type="entry name" value="Cell_wall_LiaF"/>
</dbReference>
<evidence type="ECO:0000259" key="2">
    <source>
        <dbReference type="Pfam" id="PF09922"/>
    </source>
</evidence>
<dbReference type="InterPro" id="IPR047793">
    <property type="entry name" value="LiaF_C"/>
</dbReference>
<comment type="caution">
    <text evidence="3">The sequence shown here is derived from an EMBL/GenBank/DDBJ whole genome shotgun (WGS) entry which is preliminary data.</text>
</comment>
<feature type="transmembrane region" description="Helical" evidence="1">
    <location>
        <begin position="57"/>
        <end position="89"/>
    </location>
</feature>
<dbReference type="AlphaFoldDB" id="A0A7V7RKM3"/>
<feature type="transmembrane region" description="Helical" evidence="1">
    <location>
        <begin position="12"/>
        <end position="45"/>
    </location>
</feature>
<evidence type="ECO:0000313" key="4">
    <source>
        <dbReference type="Proteomes" id="UP000441354"/>
    </source>
</evidence>
<dbReference type="EMBL" id="WBOT01000004">
    <property type="protein sequence ID" value="KAB2331876.1"/>
    <property type="molecule type" value="Genomic_DNA"/>
</dbReference>
<keyword evidence="4" id="KW-1185">Reference proteome</keyword>
<evidence type="ECO:0000313" key="3">
    <source>
        <dbReference type="EMBL" id="KAB2331876.1"/>
    </source>
</evidence>
<evidence type="ECO:0000256" key="1">
    <source>
        <dbReference type="SAM" id="Phobius"/>
    </source>
</evidence>
<dbReference type="Pfam" id="PF09922">
    <property type="entry name" value="LiaF-like_C"/>
    <property type="match status" value="1"/>
</dbReference>
<keyword evidence="1" id="KW-0812">Transmembrane</keyword>
<gene>
    <name evidence="3" type="ORF">F7732_14515</name>
</gene>